<dbReference type="GeneID" id="92367364"/>
<feature type="repeat" description="ANK" evidence="4">
    <location>
        <begin position="216"/>
        <end position="248"/>
    </location>
</feature>
<evidence type="ECO:0000256" key="1">
    <source>
        <dbReference type="ARBA" id="ARBA00022737"/>
    </source>
</evidence>
<keyword evidence="2 4" id="KW-0040">ANK repeat</keyword>
<dbReference type="SUPFAM" id="SSF48403">
    <property type="entry name" value="Ankyrin repeat"/>
    <property type="match status" value="1"/>
</dbReference>
<dbReference type="GO" id="GO:0000062">
    <property type="term" value="F:fatty-acyl-CoA binding"/>
    <property type="evidence" value="ECO:0007669"/>
    <property type="project" value="InterPro"/>
</dbReference>
<sequence length="269" mass="30123">MTDILNKNGRFALAAKYCANHVTDFTSDELLELYGFYKQATVGDCITTSTSLLSVFSMKDKAKSKAWSALRGMKPEHAADKYIELICKKNPKWEEPSYNGKIHETLFVKGVSTPIKDSVLYESEERFNRQSIYILNNLIDSDIDINSPLVSAAFFTQVTNNNIKLISKVLRYFPTLSSLICLDGTPVIHYVCDRGYVEICEILLYYGADPNAQDSFGDTPVHISCIAEQLECIRILKKYGADLTIKNYDGETPADVAPSEEILSLVSLI</sequence>
<dbReference type="Pfam" id="PF00887">
    <property type="entry name" value="ACBP"/>
    <property type="match status" value="1"/>
</dbReference>
<evidence type="ECO:0000313" key="7">
    <source>
        <dbReference type="Proteomes" id="UP000186804"/>
    </source>
</evidence>
<dbReference type="PANTHER" id="PTHR24119:SF0">
    <property type="entry name" value="ACYL-COA-BINDING DOMAIN-CONTAINING PROTEIN 6"/>
    <property type="match status" value="1"/>
</dbReference>
<dbReference type="InterPro" id="IPR000582">
    <property type="entry name" value="Acyl-CoA-binding_protein"/>
</dbReference>
<dbReference type="InterPro" id="IPR036770">
    <property type="entry name" value="Ankyrin_rpt-contain_sf"/>
</dbReference>
<dbReference type="InterPro" id="IPR035984">
    <property type="entry name" value="Acyl-CoA-binding_sf"/>
</dbReference>
<dbReference type="SUPFAM" id="SSF47027">
    <property type="entry name" value="Acyl-CoA binding protein"/>
    <property type="match status" value="1"/>
</dbReference>
<dbReference type="PANTHER" id="PTHR24119">
    <property type="entry name" value="ACYL-COA-BINDING DOMAIN-CONTAINING PROTEIN 6"/>
    <property type="match status" value="1"/>
</dbReference>
<accession>A0A1J4MDB0</accession>
<evidence type="ECO:0000259" key="5">
    <source>
        <dbReference type="PROSITE" id="PS51228"/>
    </source>
</evidence>
<dbReference type="Gene3D" id="1.25.40.20">
    <property type="entry name" value="Ankyrin repeat-containing domain"/>
    <property type="match status" value="1"/>
</dbReference>
<name>A0A1J4MDB0_9CRYT</name>
<comment type="caution">
    <text evidence="6">The sequence shown here is derived from an EMBL/GenBank/DDBJ whole genome shotgun (WGS) entry which is preliminary data.</text>
</comment>
<dbReference type="RefSeq" id="XP_067066657.1">
    <property type="nucleotide sequence ID" value="XM_067213406.1"/>
</dbReference>
<dbReference type="PRINTS" id="PR00689">
    <property type="entry name" value="ACOABINDINGP"/>
</dbReference>
<dbReference type="AlphaFoldDB" id="A0A1J4MDB0"/>
<evidence type="ECO:0000256" key="3">
    <source>
        <dbReference type="ARBA" id="ARBA00023121"/>
    </source>
</evidence>
<dbReference type="InterPro" id="IPR014352">
    <property type="entry name" value="FERM/acyl-CoA-bd_prot_sf"/>
</dbReference>
<reference evidence="6 7" key="1">
    <citation type="submission" date="2016-10" db="EMBL/GenBank/DDBJ databases">
        <title>Reductive evolution of mitochondrial metabolism and differential evolution of invasion-related proteins in Cryptosporidium.</title>
        <authorList>
            <person name="Liu S."/>
            <person name="Roellig D.M."/>
            <person name="Guo Y."/>
            <person name="Li N."/>
            <person name="Frace M.A."/>
            <person name="Tang K."/>
            <person name="Zhang L."/>
            <person name="Feng Y."/>
            <person name="Xiao L."/>
        </authorList>
    </citation>
    <scope>NUCLEOTIDE SEQUENCE [LARGE SCALE GENOMIC DNA]</scope>
    <source>
        <strain evidence="6">30847</strain>
    </source>
</reference>
<feature type="domain" description="ACB" evidence="5">
    <location>
        <begin position="1"/>
        <end position="95"/>
    </location>
</feature>
<protein>
    <submittedName>
        <fullName evidence="6">Acyl-binding protein</fullName>
    </submittedName>
</protein>
<dbReference type="EMBL" id="LRBS01000121">
    <property type="protein sequence ID" value="OII71467.1"/>
    <property type="molecule type" value="Genomic_DNA"/>
</dbReference>
<proteinExistence type="predicted"/>
<evidence type="ECO:0000313" key="6">
    <source>
        <dbReference type="EMBL" id="OII71467.1"/>
    </source>
</evidence>
<dbReference type="PROSITE" id="PS50297">
    <property type="entry name" value="ANK_REP_REGION"/>
    <property type="match status" value="2"/>
</dbReference>
<feature type="repeat" description="ANK" evidence="4">
    <location>
        <begin position="183"/>
        <end position="215"/>
    </location>
</feature>
<keyword evidence="7" id="KW-1185">Reference proteome</keyword>
<keyword evidence="1" id="KW-0677">Repeat</keyword>
<evidence type="ECO:0000256" key="4">
    <source>
        <dbReference type="PROSITE-ProRule" id="PRU00023"/>
    </source>
</evidence>
<dbReference type="VEuPathDB" id="CryptoDB:cand_031800"/>
<gene>
    <name evidence="6" type="ORF">cand_031800</name>
</gene>
<organism evidence="6 7">
    <name type="scientific">Cryptosporidium andersoni</name>
    <dbReference type="NCBI Taxonomy" id="117008"/>
    <lineage>
        <taxon>Eukaryota</taxon>
        <taxon>Sar</taxon>
        <taxon>Alveolata</taxon>
        <taxon>Apicomplexa</taxon>
        <taxon>Conoidasida</taxon>
        <taxon>Coccidia</taxon>
        <taxon>Eucoccidiorida</taxon>
        <taxon>Eimeriorina</taxon>
        <taxon>Cryptosporidiidae</taxon>
        <taxon>Cryptosporidium</taxon>
    </lineage>
</organism>
<dbReference type="Pfam" id="PF12796">
    <property type="entry name" value="Ank_2"/>
    <property type="match status" value="1"/>
</dbReference>
<dbReference type="Proteomes" id="UP000186804">
    <property type="component" value="Unassembled WGS sequence"/>
</dbReference>
<dbReference type="PROSITE" id="PS50088">
    <property type="entry name" value="ANK_REPEAT"/>
    <property type="match status" value="2"/>
</dbReference>
<dbReference type="Gene3D" id="1.20.80.10">
    <property type="match status" value="1"/>
</dbReference>
<dbReference type="SMART" id="SM00248">
    <property type="entry name" value="ANK"/>
    <property type="match status" value="3"/>
</dbReference>
<evidence type="ECO:0000256" key="2">
    <source>
        <dbReference type="ARBA" id="ARBA00023043"/>
    </source>
</evidence>
<dbReference type="OrthoDB" id="346910at2759"/>
<dbReference type="PROSITE" id="PS51228">
    <property type="entry name" value="ACB_2"/>
    <property type="match status" value="1"/>
</dbReference>
<dbReference type="InterPro" id="IPR002110">
    <property type="entry name" value="Ankyrin_rpt"/>
</dbReference>
<keyword evidence="3" id="KW-0446">Lipid-binding</keyword>